<gene>
    <name evidence="2" type="ORF">GCM10011390_28500</name>
</gene>
<protein>
    <submittedName>
        <fullName evidence="2">Uncharacterized protein</fullName>
    </submittedName>
</protein>
<feature type="transmembrane region" description="Helical" evidence="1">
    <location>
        <begin position="51"/>
        <end position="75"/>
    </location>
</feature>
<accession>A0A916ZQA4</accession>
<reference evidence="2" key="1">
    <citation type="journal article" date="2014" name="Int. J. Syst. Evol. Microbiol.">
        <title>Complete genome sequence of Corynebacterium casei LMG S-19264T (=DSM 44701T), isolated from a smear-ripened cheese.</title>
        <authorList>
            <consortium name="US DOE Joint Genome Institute (JGI-PGF)"/>
            <person name="Walter F."/>
            <person name="Albersmeier A."/>
            <person name="Kalinowski J."/>
            <person name="Ruckert C."/>
        </authorList>
    </citation>
    <scope>NUCLEOTIDE SEQUENCE</scope>
    <source>
        <strain evidence="2">CGMCC 1.15367</strain>
    </source>
</reference>
<sequence>MAPEIARHAKGSAAILARAWQGAAHGLRVLVATVLPGKVEPEAPDVATGRVLWLFLGWALFVAVALAGFGAYMAARLDLSSPSQDVHALPAPRLQIDPAADYDRLVSLQTERLRRTEWVDRDKGILQIPVERAMAILVGRGPAAFAPLTSVAPPDDARTRAVGAATAAGASR</sequence>
<proteinExistence type="predicted"/>
<keyword evidence="1" id="KW-0812">Transmembrane</keyword>
<keyword evidence="3" id="KW-1185">Reference proteome</keyword>
<keyword evidence="1" id="KW-0472">Membrane</keyword>
<organism evidence="2 3">
    <name type="scientific">Aureimonas endophytica</name>
    <dbReference type="NCBI Taxonomy" id="2027858"/>
    <lineage>
        <taxon>Bacteria</taxon>
        <taxon>Pseudomonadati</taxon>
        <taxon>Pseudomonadota</taxon>
        <taxon>Alphaproteobacteria</taxon>
        <taxon>Hyphomicrobiales</taxon>
        <taxon>Aurantimonadaceae</taxon>
        <taxon>Aureimonas</taxon>
    </lineage>
</organism>
<dbReference type="RefSeq" id="WP_188909557.1">
    <property type="nucleotide sequence ID" value="NZ_BMIQ01000004.1"/>
</dbReference>
<reference evidence="2" key="2">
    <citation type="submission" date="2020-09" db="EMBL/GenBank/DDBJ databases">
        <authorList>
            <person name="Sun Q."/>
            <person name="Zhou Y."/>
        </authorList>
    </citation>
    <scope>NUCLEOTIDE SEQUENCE</scope>
    <source>
        <strain evidence="2">CGMCC 1.15367</strain>
    </source>
</reference>
<evidence type="ECO:0000256" key="1">
    <source>
        <dbReference type="SAM" id="Phobius"/>
    </source>
</evidence>
<evidence type="ECO:0000313" key="2">
    <source>
        <dbReference type="EMBL" id="GGE07762.1"/>
    </source>
</evidence>
<evidence type="ECO:0000313" key="3">
    <source>
        <dbReference type="Proteomes" id="UP000644699"/>
    </source>
</evidence>
<dbReference type="AlphaFoldDB" id="A0A916ZQA4"/>
<name>A0A916ZQA4_9HYPH</name>
<comment type="caution">
    <text evidence="2">The sequence shown here is derived from an EMBL/GenBank/DDBJ whole genome shotgun (WGS) entry which is preliminary data.</text>
</comment>
<dbReference type="Proteomes" id="UP000644699">
    <property type="component" value="Unassembled WGS sequence"/>
</dbReference>
<keyword evidence="1" id="KW-1133">Transmembrane helix</keyword>
<dbReference type="EMBL" id="BMIQ01000004">
    <property type="protein sequence ID" value="GGE07762.1"/>
    <property type="molecule type" value="Genomic_DNA"/>
</dbReference>